<dbReference type="Proteomes" id="UP000617634">
    <property type="component" value="Unassembled WGS sequence"/>
</dbReference>
<evidence type="ECO:0000259" key="1">
    <source>
        <dbReference type="Pfam" id="PF22262"/>
    </source>
</evidence>
<sequence>MNRLPDWEQRLSAYLAPLLNGVTYRYGTMDCALFSAGAVLAMTGVDLAADFRGRYTTATGSTRALKRYGAGDLRATIDTMLPERPVAYARRGDLVMDECAVGVCIGGAALFVGEHNGSDGIYRVDRSEWTCAWSVGA</sequence>
<feature type="domain" description="DUF6950" evidence="1">
    <location>
        <begin position="2"/>
        <end position="135"/>
    </location>
</feature>
<accession>A0A931MKQ4</accession>
<comment type="caution">
    <text evidence="2">The sequence shown here is derived from an EMBL/GenBank/DDBJ whole genome shotgun (WGS) entry which is preliminary data.</text>
</comment>
<protein>
    <recommendedName>
        <fullName evidence="1">DUF6950 domain-containing protein</fullName>
    </recommendedName>
</protein>
<keyword evidence="3" id="KW-1185">Reference proteome</keyword>
<evidence type="ECO:0000313" key="2">
    <source>
        <dbReference type="EMBL" id="MBH0112704.1"/>
    </source>
</evidence>
<dbReference type="RefSeq" id="WP_197162401.1">
    <property type="nucleotide sequence ID" value="NZ_JADZGI010000001.1"/>
</dbReference>
<proteinExistence type="predicted"/>
<reference evidence="2" key="1">
    <citation type="submission" date="2020-11" db="EMBL/GenBank/DDBJ databases">
        <title>Novosphingobium aureum sp. nov., a marine bacterium isolated from sediment of a salt flat.</title>
        <authorList>
            <person name="Yoo Y."/>
            <person name="Kim J.-J."/>
        </authorList>
    </citation>
    <scope>NUCLEOTIDE SEQUENCE</scope>
    <source>
        <strain evidence="2">YJ-S2-02</strain>
    </source>
</reference>
<dbReference type="EMBL" id="JADZGI010000001">
    <property type="protein sequence ID" value="MBH0112704.1"/>
    <property type="molecule type" value="Genomic_DNA"/>
</dbReference>
<gene>
    <name evidence="2" type="ORF">I5E68_07035</name>
</gene>
<evidence type="ECO:0000313" key="3">
    <source>
        <dbReference type="Proteomes" id="UP000617634"/>
    </source>
</evidence>
<dbReference type="InterPro" id="IPR053802">
    <property type="entry name" value="DUF6950"/>
</dbReference>
<organism evidence="2 3">
    <name type="scientific">Novosphingobium aureum</name>
    <dbReference type="NCBI Taxonomy" id="2792964"/>
    <lineage>
        <taxon>Bacteria</taxon>
        <taxon>Pseudomonadati</taxon>
        <taxon>Pseudomonadota</taxon>
        <taxon>Alphaproteobacteria</taxon>
        <taxon>Sphingomonadales</taxon>
        <taxon>Sphingomonadaceae</taxon>
        <taxon>Novosphingobium</taxon>
    </lineage>
</organism>
<dbReference type="Pfam" id="PF22262">
    <property type="entry name" value="DUF6950"/>
    <property type="match status" value="1"/>
</dbReference>
<name>A0A931MKQ4_9SPHN</name>
<dbReference type="AlphaFoldDB" id="A0A931MKQ4"/>